<evidence type="ECO:0000256" key="10">
    <source>
        <dbReference type="SAM" id="Phobius"/>
    </source>
</evidence>
<feature type="transmembrane region" description="Helical" evidence="10">
    <location>
        <begin position="50"/>
        <end position="75"/>
    </location>
</feature>
<dbReference type="Proteomes" id="UP001642464">
    <property type="component" value="Unassembled WGS sequence"/>
</dbReference>
<dbReference type="Pfam" id="PF07885">
    <property type="entry name" value="Ion_trans_2"/>
    <property type="match status" value="1"/>
</dbReference>
<dbReference type="EMBL" id="CAXAMM010005958">
    <property type="protein sequence ID" value="CAK9009272.1"/>
    <property type="molecule type" value="Genomic_DNA"/>
</dbReference>
<accession>A0ABP0J4J6</accession>
<evidence type="ECO:0000256" key="4">
    <source>
        <dbReference type="ARBA" id="ARBA00022837"/>
    </source>
</evidence>
<feature type="transmembrane region" description="Helical" evidence="10">
    <location>
        <begin position="26"/>
        <end position="44"/>
    </location>
</feature>
<feature type="region of interest" description="Disordered" evidence="9">
    <location>
        <begin position="171"/>
        <end position="198"/>
    </location>
</feature>
<evidence type="ECO:0000313" key="12">
    <source>
        <dbReference type="EMBL" id="CAK9009272.1"/>
    </source>
</evidence>
<dbReference type="InterPro" id="IPR002048">
    <property type="entry name" value="EF_hand_dom"/>
</dbReference>
<dbReference type="InterPro" id="IPR013099">
    <property type="entry name" value="K_chnl_dom"/>
</dbReference>
<organism evidence="12 13">
    <name type="scientific">Durusdinium trenchii</name>
    <dbReference type="NCBI Taxonomy" id="1381693"/>
    <lineage>
        <taxon>Eukaryota</taxon>
        <taxon>Sar</taxon>
        <taxon>Alveolata</taxon>
        <taxon>Dinophyceae</taxon>
        <taxon>Suessiales</taxon>
        <taxon>Symbiodiniaceae</taxon>
        <taxon>Durusdinium</taxon>
    </lineage>
</organism>
<protein>
    <submittedName>
        <fullName evidence="12">Potassium voltage-gated channel protein shk-1</fullName>
    </submittedName>
</protein>
<sequence>MVLVVGFSAIIYVVEPRNNIETMPRAIWFTMVTLTTVGYGDVVPVSPGGNMVVCVLMIVSAMYMAMPLGIVGKAFGSVWDDRHRLLLMERLRTRFSTVGYDPQDIPGLFCSYDENGDGELSMEEFRILVLEVEAKDERAHDVFAAFDNDGSGAIDDMEFIKTLFPSAFKSMYNEGKNPNPDEEGDVANEGSPEERGSN</sequence>
<evidence type="ECO:0000256" key="9">
    <source>
        <dbReference type="SAM" id="MobiDB-lite"/>
    </source>
</evidence>
<dbReference type="SUPFAM" id="SSF47473">
    <property type="entry name" value="EF-hand"/>
    <property type="match status" value="1"/>
</dbReference>
<reference evidence="12 13" key="1">
    <citation type="submission" date="2024-02" db="EMBL/GenBank/DDBJ databases">
        <authorList>
            <person name="Chen Y."/>
            <person name="Shah S."/>
            <person name="Dougan E. K."/>
            <person name="Thang M."/>
            <person name="Chan C."/>
        </authorList>
    </citation>
    <scope>NUCLEOTIDE SEQUENCE [LARGE SCALE GENOMIC DNA]</scope>
</reference>
<evidence type="ECO:0000256" key="1">
    <source>
        <dbReference type="ARBA" id="ARBA00004141"/>
    </source>
</evidence>
<keyword evidence="3 10" id="KW-0812">Transmembrane</keyword>
<evidence type="ECO:0000256" key="2">
    <source>
        <dbReference type="ARBA" id="ARBA00022448"/>
    </source>
</evidence>
<dbReference type="Gene3D" id="1.10.238.10">
    <property type="entry name" value="EF-hand"/>
    <property type="match status" value="1"/>
</dbReference>
<keyword evidence="6" id="KW-0406">Ion transport</keyword>
<dbReference type="Gene3D" id="1.10.287.70">
    <property type="match status" value="1"/>
</dbReference>
<keyword evidence="5 10" id="KW-1133">Transmembrane helix</keyword>
<comment type="caution">
    <text evidence="12">The sequence shown here is derived from an EMBL/GenBank/DDBJ whole genome shotgun (WGS) entry which is preliminary data.</text>
</comment>
<evidence type="ECO:0000259" key="11">
    <source>
        <dbReference type="PROSITE" id="PS50222"/>
    </source>
</evidence>
<keyword evidence="2" id="KW-0813">Transport</keyword>
<dbReference type="InterPro" id="IPR028325">
    <property type="entry name" value="VG_K_chnl"/>
</dbReference>
<keyword evidence="7 10" id="KW-0472">Membrane</keyword>
<dbReference type="SMART" id="SM00054">
    <property type="entry name" value="EFh"/>
    <property type="match status" value="2"/>
</dbReference>
<evidence type="ECO:0000256" key="5">
    <source>
        <dbReference type="ARBA" id="ARBA00022989"/>
    </source>
</evidence>
<evidence type="ECO:0000256" key="8">
    <source>
        <dbReference type="ARBA" id="ARBA00023303"/>
    </source>
</evidence>
<comment type="subcellular location">
    <subcellularLocation>
        <location evidence="1">Membrane</location>
        <topology evidence="1">Multi-pass membrane protein</topology>
    </subcellularLocation>
</comment>
<keyword evidence="4" id="KW-0106">Calcium</keyword>
<dbReference type="PANTHER" id="PTHR11537:SF254">
    <property type="entry name" value="POTASSIUM VOLTAGE-GATED CHANNEL PROTEIN SHAB"/>
    <property type="match status" value="1"/>
</dbReference>
<dbReference type="PROSITE" id="PS50222">
    <property type="entry name" value="EF_HAND_2"/>
    <property type="match status" value="1"/>
</dbReference>
<dbReference type="Pfam" id="PF13202">
    <property type="entry name" value="EF-hand_5"/>
    <property type="match status" value="2"/>
</dbReference>
<feature type="domain" description="EF-hand" evidence="11">
    <location>
        <begin position="134"/>
        <end position="169"/>
    </location>
</feature>
<evidence type="ECO:0000256" key="6">
    <source>
        <dbReference type="ARBA" id="ARBA00023065"/>
    </source>
</evidence>
<evidence type="ECO:0000256" key="7">
    <source>
        <dbReference type="ARBA" id="ARBA00023136"/>
    </source>
</evidence>
<dbReference type="PRINTS" id="PR00169">
    <property type="entry name" value="KCHANNEL"/>
</dbReference>
<keyword evidence="8" id="KW-0407">Ion channel</keyword>
<evidence type="ECO:0000313" key="13">
    <source>
        <dbReference type="Proteomes" id="UP001642464"/>
    </source>
</evidence>
<dbReference type="InterPro" id="IPR011992">
    <property type="entry name" value="EF-hand-dom_pair"/>
</dbReference>
<keyword evidence="13" id="KW-1185">Reference proteome</keyword>
<dbReference type="InterPro" id="IPR018247">
    <property type="entry name" value="EF_Hand_1_Ca_BS"/>
</dbReference>
<proteinExistence type="predicted"/>
<dbReference type="PROSITE" id="PS00018">
    <property type="entry name" value="EF_HAND_1"/>
    <property type="match status" value="1"/>
</dbReference>
<name>A0ABP0J4J6_9DINO</name>
<gene>
    <name evidence="12" type="ORF">SCF082_LOCUS10227</name>
</gene>
<dbReference type="SUPFAM" id="SSF81324">
    <property type="entry name" value="Voltage-gated potassium channels"/>
    <property type="match status" value="1"/>
</dbReference>
<dbReference type="PANTHER" id="PTHR11537">
    <property type="entry name" value="VOLTAGE-GATED POTASSIUM CHANNEL"/>
    <property type="match status" value="1"/>
</dbReference>
<evidence type="ECO:0000256" key="3">
    <source>
        <dbReference type="ARBA" id="ARBA00022692"/>
    </source>
</evidence>